<name>A0ABT2NW19_9RHOB</name>
<keyword evidence="6" id="KW-0282">Flagellum</keyword>
<dbReference type="SMART" id="SM00858">
    <property type="entry name" value="SAF"/>
    <property type="match status" value="1"/>
</dbReference>
<comment type="subcellular location">
    <subcellularLocation>
        <location evidence="1 4">Periplasm</location>
    </subcellularLocation>
</comment>
<accession>A0ABT2NW19</accession>
<feature type="chain" id="PRO_5045005730" description="Flagella basal body P-ring formation protein FlgA" evidence="4">
    <location>
        <begin position="22"/>
        <end position="143"/>
    </location>
</feature>
<dbReference type="InterPro" id="IPR013974">
    <property type="entry name" value="SAF"/>
</dbReference>
<feature type="signal peptide" evidence="4">
    <location>
        <begin position="1"/>
        <end position="21"/>
    </location>
</feature>
<reference evidence="7" key="1">
    <citation type="submission" date="2023-07" db="EMBL/GenBank/DDBJ databases">
        <title>Defluviimonas sediminis sp. nov., isolated from mangrove sediment.</title>
        <authorList>
            <person name="Liu L."/>
            <person name="Li J."/>
            <person name="Huang Y."/>
            <person name="Pan J."/>
            <person name="Li M."/>
        </authorList>
    </citation>
    <scope>NUCLEOTIDE SEQUENCE [LARGE SCALE GENOMIC DNA]</scope>
    <source>
        <strain evidence="7">FT324</strain>
    </source>
</reference>
<proteinExistence type="inferred from homology"/>
<comment type="function">
    <text evidence="4">Involved in the assembly process of the P-ring formation. It may associate with FlgF on the rod constituting a structure essential for the P-ring assembly or may act as a modulator protein for the P-ring assembly.</text>
</comment>
<comment type="similarity">
    <text evidence="4">Belongs to the FlgA family.</text>
</comment>
<dbReference type="InterPro" id="IPR017585">
    <property type="entry name" value="SAF_FlgA"/>
</dbReference>
<organism evidence="6 7">
    <name type="scientific">Albidovulum sediminis</name>
    <dbReference type="NCBI Taxonomy" id="3066345"/>
    <lineage>
        <taxon>Bacteria</taxon>
        <taxon>Pseudomonadati</taxon>
        <taxon>Pseudomonadota</taxon>
        <taxon>Alphaproteobacteria</taxon>
        <taxon>Rhodobacterales</taxon>
        <taxon>Paracoccaceae</taxon>
        <taxon>Albidovulum</taxon>
    </lineage>
</organism>
<keyword evidence="6" id="KW-0966">Cell projection</keyword>
<dbReference type="EMBL" id="JAOCQF010000006">
    <property type="protein sequence ID" value="MCT8331700.1"/>
    <property type="molecule type" value="Genomic_DNA"/>
</dbReference>
<protein>
    <recommendedName>
        <fullName evidence="4">Flagella basal body P-ring formation protein FlgA</fullName>
    </recommendedName>
</protein>
<evidence type="ECO:0000256" key="4">
    <source>
        <dbReference type="RuleBase" id="RU362063"/>
    </source>
</evidence>
<keyword evidence="4" id="KW-1005">Bacterial flagellum biogenesis</keyword>
<dbReference type="Gene3D" id="2.30.30.760">
    <property type="match status" value="1"/>
</dbReference>
<dbReference type="RefSeq" id="WP_261497608.1">
    <property type="nucleotide sequence ID" value="NZ_JAOCQF010000006.1"/>
</dbReference>
<dbReference type="PANTHER" id="PTHR36307:SF1">
    <property type="entry name" value="FLAGELLA BASAL BODY P-RING FORMATION PROTEIN FLGA"/>
    <property type="match status" value="1"/>
</dbReference>
<feature type="domain" description="SAF" evidence="5">
    <location>
        <begin position="21"/>
        <end position="78"/>
    </location>
</feature>
<evidence type="ECO:0000313" key="6">
    <source>
        <dbReference type="EMBL" id="MCT8331700.1"/>
    </source>
</evidence>
<dbReference type="CDD" id="cd11614">
    <property type="entry name" value="SAF_CpaB_FlgA_like"/>
    <property type="match status" value="1"/>
</dbReference>
<gene>
    <name evidence="6" type="primary">flgA</name>
    <name evidence="6" type="ORF">N5I32_19465</name>
</gene>
<dbReference type="InterPro" id="IPR039246">
    <property type="entry name" value="Flagellar_FlgA"/>
</dbReference>
<keyword evidence="7" id="KW-1185">Reference proteome</keyword>
<evidence type="ECO:0000259" key="5">
    <source>
        <dbReference type="SMART" id="SM00858"/>
    </source>
</evidence>
<evidence type="ECO:0000256" key="2">
    <source>
        <dbReference type="ARBA" id="ARBA00022729"/>
    </source>
</evidence>
<evidence type="ECO:0000256" key="3">
    <source>
        <dbReference type="ARBA" id="ARBA00022764"/>
    </source>
</evidence>
<sequence>MRAPAALAALILAAAGAPVSAETAVAARAIPARQVISVDDIAEGTATVPGAATLEAALGMEARVTIFKGQPVLLASLAEPASIERNQLVRLVFSARGITIETEGRALDRAASGARVRVLNTGSRSVVVGLVRPDGAVEISNPN</sequence>
<keyword evidence="3 4" id="KW-0574">Periplasm</keyword>
<keyword evidence="2 4" id="KW-0732">Signal</keyword>
<dbReference type="Proteomes" id="UP001205601">
    <property type="component" value="Unassembled WGS sequence"/>
</dbReference>
<comment type="caution">
    <text evidence="6">The sequence shown here is derived from an EMBL/GenBank/DDBJ whole genome shotgun (WGS) entry which is preliminary data.</text>
</comment>
<keyword evidence="6" id="KW-0969">Cilium</keyword>
<dbReference type="NCBIfam" id="TIGR03170">
    <property type="entry name" value="flgA_cterm"/>
    <property type="match status" value="1"/>
</dbReference>
<evidence type="ECO:0000256" key="1">
    <source>
        <dbReference type="ARBA" id="ARBA00004418"/>
    </source>
</evidence>
<dbReference type="Pfam" id="PF13144">
    <property type="entry name" value="ChapFlgA"/>
    <property type="match status" value="1"/>
</dbReference>
<dbReference type="PANTHER" id="PTHR36307">
    <property type="entry name" value="FLAGELLA BASAL BODY P-RING FORMATION PROTEIN FLGA"/>
    <property type="match status" value="1"/>
</dbReference>
<evidence type="ECO:0000313" key="7">
    <source>
        <dbReference type="Proteomes" id="UP001205601"/>
    </source>
</evidence>